<sequence>MGFCCFQNAQRIWDLCTNIPSTKIDRAQVERLAVSPLIFLRKLQEGASTARPSAVNFLVDFSEDALLEQLPDSTNTSSYDWLRDALHLFVQLWDLGCINFAWHSVAVAGYVVEDIENFCSYKLPPTTAVQDFCFIAHESSFVSESGFSESAPFVQLIAGPELEFLDDTNDLGLKSCSDPMGYASLG</sequence>
<proteinExistence type="predicted"/>
<dbReference type="EMBL" id="MU157846">
    <property type="protein sequence ID" value="KAF9529459.1"/>
    <property type="molecule type" value="Genomic_DNA"/>
</dbReference>
<comment type="caution">
    <text evidence="1">The sequence shown here is derived from an EMBL/GenBank/DDBJ whole genome shotgun (WGS) entry which is preliminary data.</text>
</comment>
<evidence type="ECO:0000313" key="1">
    <source>
        <dbReference type="EMBL" id="KAF9529459.1"/>
    </source>
</evidence>
<name>A0A9P6JR76_9AGAR</name>
<protein>
    <submittedName>
        <fullName evidence="1">Uncharacterized protein</fullName>
    </submittedName>
</protein>
<organism evidence="1 2">
    <name type="scientific">Crepidotus variabilis</name>
    <dbReference type="NCBI Taxonomy" id="179855"/>
    <lineage>
        <taxon>Eukaryota</taxon>
        <taxon>Fungi</taxon>
        <taxon>Dikarya</taxon>
        <taxon>Basidiomycota</taxon>
        <taxon>Agaricomycotina</taxon>
        <taxon>Agaricomycetes</taxon>
        <taxon>Agaricomycetidae</taxon>
        <taxon>Agaricales</taxon>
        <taxon>Agaricineae</taxon>
        <taxon>Crepidotaceae</taxon>
        <taxon>Crepidotus</taxon>
    </lineage>
</organism>
<dbReference type="AlphaFoldDB" id="A0A9P6JR76"/>
<accession>A0A9P6JR76</accession>
<reference evidence="1" key="1">
    <citation type="submission" date="2020-11" db="EMBL/GenBank/DDBJ databases">
        <authorList>
            <consortium name="DOE Joint Genome Institute"/>
            <person name="Ahrendt S."/>
            <person name="Riley R."/>
            <person name="Andreopoulos W."/>
            <person name="Labutti K."/>
            <person name="Pangilinan J."/>
            <person name="Ruiz-Duenas F.J."/>
            <person name="Barrasa J.M."/>
            <person name="Sanchez-Garcia M."/>
            <person name="Camarero S."/>
            <person name="Miyauchi S."/>
            <person name="Serrano A."/>
            <person name="Linde D."/>
            <person name="Babiker R."/>
            <person name="Drula E."/>
            <person name="Ayuso-Fernandez I."/>
            <person name="Pacheco R."/>
            <person name="Padilla G."/>
            <person name="Ferreira P."/>
            <person name="Barriuso J."/>
            <person name="Kellner H."/>
            <person name="Castanera R."/>
            <person name="Alfaro M."/>
            <person name="Ramirez L."/>
            <person name="Pisabarro A.G."/>
            <person name="Kuo A."/>
            <person name="Tritt A."/>
            <person name="Lipzen A."/>
            <person name="He G."/>
            <person name="Yan M."/>
            <person name="Ng V."/>
            <person name="Cullen D."/>
            <person name="Martin F."/>
            <person name="Rosso M.-N."/>
            <person name="Henrissat B."/>
            <person name="Hibbett D."/>
            <person name="Martinez A.T."/>
            <person name="Grigoriev I.V."/>
        </authorList>
    </citation>
    <scope>NUCLEOTIDE SEQUENCE</scope>
    <source>
        <strain evidence="1">CBS 506.95</strain>
    </source>
</reference>
<dbReference type="Proteomes" id="UP000807306">
    <property type="component" value="Unassembled WGS sequence"/>
</dbReference>
<gene>
    <name evidence="1" type="ORF">CPB83DRAFT_893549</name>
</gene>
<keyword evidence="2" id="KW-1185">Reference proteome</keyword>
<evidence type="ECO:0000313" key="2">
    <source>
        <dbReference type="Proteomes" id="UP000807306"/>
    </source>
</evidence>